<proteinExistence type="predicted"/>
<dbReference type="Proteomes" id="UP001497516">
    <property type="component" value="Chromosome 10"/>
</dbReference>
<keyword evidence="3" id="KW-1185">Reference proteome</keyword>
<accession>A0AAV2CWV2</accession>
<dbReference type="EMBL" id="OZ034814">
    <property type="protein sequence ID" value="CAL1361002.1"/>
    <property type="molecule type" value="Genomic_DNA"/>
</dbReference>
<dbReference type="AlphaFoldDB" id="A0AAV2CWV2"/>
<evidence type="ECO:0000313" key="2">
    <source>
        <dbReference type="EMBL" id="CAL1361002.1"/>
    </source>
</evidence>
<feature type="compositionally biased region" description="Basic and acidic residues" evidence="1">
    <location>
        <begin position="7"/>
        <end position="19"/>
    </location>
</feature>
<organism evidence="2 3">
    <name type="scientific">Linum trigynum</name>
    <dbReference type="NCBI Taxonomy" id="586398"/>
    <lineage>
        <taxon>Eukaryota</taxon>
        <taxon>Viridiplantae</taxon>
        <taxon>Streptophyta</taxon>
        <taxon>Embryophyta</taxon>
        <taxon>Tracheophyta</taxon>
        <taxon>Spermatophyta</taxon>
        <taxon>Magnoliopsida</taxon>
        <taxon>eudicotyledons</taxon>
        <taxon>Gunneridae</taxon>
        <taxon>Pentapetalae</taxon>
        <taxon>rosids</taxon>
        <taxon>fabids</taxon>
        <taxon>Malpighiales</taxon>
        <taxon>Linaceae</taxon>
        <taxon>Linum</taxon>
    </lineage>
</organism>
<evidence type="ECO:0000256" key="1">
    <source>
        <dbReference type="SAM" id="MobiDB-lite"/>
    </source>
</evidence>
<evidence type="ECO:0000313" key="3">
    <source>
        <dbReference type="Proteomes" id="UP001497516"/>
    </source>
</evidence>
<feature type="region of interest" description="Disordered" evidence="1">
    <location>
        <begin position="1"/>
        <end position="30"/>
    </location>
</feature>
<sequence length="115" mass="13094">MLGADEGAFHDLDQMEDVHPNLVSDPEDEEEECDFSADNFDLLEGADDSSPIQTQTVMRCLVTVYLSRTTITFQMKIDMLMPRWSPQRCQYGVHSLALRRVNKLLDFLGGKIPRS</sequence>
<name>A0AAV2CWV2_9ROSI</name>
<gene>
    <name evidence="2" type="ORF">LTRI10_LOCUS8401</name>
</gene>
<reference evidence="2 3" key="1">
    <citation type="submission" date="2024-04" db="EMBL/GenBank/DDBJ databases">
        <authorList>
            <person name="Fracassetti M."/>
        </authorList>
    </citation>
    <scope>NUCLEOTIDE SEQUENCE [LARGE SCALE GENOMIC DNA]</scope>
</reference>
<protein>
    <submittedName>
        <fullName evidence="2">Uncharacterized protein</fullName>
    </submittedName>
</protein>